<dbReference type="HOGENOM" id="CLU_010756_1_0_5"/>
<evidence type="ECO:0000256" key="8">
    <source>
        <dbReference type="ARBA" id="ARBA00023014"/>
    </source>
</evidence>
<dbReference type="GO" id="GO:0046872">
    <property type="term" value="F:metal ion binding"/>
    <property type="evidence" value="ECO:0007669"/>
    <property type="project" value="UniProtKB-KW"/>
</dbReference>
<evidence type="ECO:0000256" key="1">
    <source>
        <dbReference type="ARBA" id="ARBA00001974"/>
    </source>
</evidence>
<protein>
    <recommendedName>
        <fullName evidence="12">D-2-hydroxyglutarate dehydrogenase</fullName>
        <ecNumber evidence="9">1.1.99.39</ecNumber>
    </recommendedName>
</protein>
<dbReference type="PANTHER" id="PTHR11748">
    <property type="entry name" value="D-LACTATE DEHYDROGENASE"/>
    <property type="match status" value="1"/>
</dbReference>
<dbReference type="RefSeq" id="WP_007002543.1">
    <property type="nucleotide sequence ID" value="NZ_GG770777.1"/>
</dbReference>
<reference evidence="14 15" key="1">
    <citation type="submission" date="2010-04" db="EMBL/GenBank/DDBJ databases">
        <authorList>
            <person name="Qin X."/>
            <person name="Bachman B."/>
            <person name="Battles P."/>
            <person name="Bell A."/>
            <person name="Bess C."/>
            <person name="Bickham C."/>
            <person name="Chaboub L."/>
            <person name="Chen D."/>
            <person name="Coyle M."/>
            <person name="Deiros D.R."/>
            <person name="Dinh H."/>
            <person name="Forbes L."/>
            <person name="Fowler G."/>
            <person name="Francisco L."/>
            <person name="Fu Q."/>
            <person name="Gubbala S."/>
            <person name="Hale W."/>
            <person name="Han Y."/>
            <person name="Hemphill L."/>
            <person name="Highlander S.K."/>
            <person name="Hirani K."/>
            <person name="Hogues M."/>
            <person name="Jackson L."/>
            <person name="Jakkamsetti A."/>
            <person name="Javaid M."/>
            <person name="Jiang H."/>
            <person name="Korchina V."/>
            <person name="Kovar C."/>
            <person name="Lara F."/>
            <person name="Lee S."/>
            <person name="Mata R."/>
            <person name="Mathew T."/>
            <person name="Moen C."/>
            <person name="Morales K."/>
            <person name="Munidasa M."/>
            <person name="Nazareth L."/>
            <person name="Ngo R."/>
            <person name="Nguyen L."/>
            <person name="Okwuonu G."/>
            <person name="Ongeri F."/>
            <person name="Patil S."/>
            <person name="Petrosino J."/>
            <person name="Pham C."/>
            <person name="Pham P."/>
            <person name="Pu L.-L."/>
            <person name="Puazo M."/>
            <person name="Raj R."/>
            <person name="Reid J."/>
            <person name="Rouhana J."/>
            <person name="Saada N."/>
            <person name="Shang Y."/>
            <person name="Simmons D."/>
            <person name="Thornton R."/>
            <person name="Warren J."/>
            <person name="Weissenberger G."/>
            <person name="Zhang J."/>
            <person name="Zhang L."/>
            <person name="Zhou C."/>
            <person name="Zhu D."/>
            <person name="Muzny D."/>
            <person name="Worley K."/>
            <person name="Gibbs R."/>
        </authorList>
    </citation>
    <scope>NUCLEOTIDE SEQUENCE [LARGE SCALE GENOMIC DNA]</scope>
    <source>
        <strain evidence="14 15">ATCC 49957</strain>
    </source>
</reference>
<dbReference type="GO" id="GO:0071949">
    <property type="term" value="F:FAD binding"/>
    <property type="evidence" value="ECO:0007669"/>
    <property type="project" value="InterPro"/>
</dbReference>
<evidence type="ECO:0000256" key="4">
    <source>
        <dbReference type="ARBA" id="ARBA00022723"/>
    </source>
</evidence>
<dbReference type="EC" id="1.1.99.39" evidence="9"/>
<dbReference type="AlphaFoldDB" id="D5RR01"/>
<evidence type="ECO:0000313" key="15">
    <source>
        <dbReference type="Proteomes" id="UP000005324"/>
    </source>
</evidence>
<evidence type="ECO:0000256" key="7">
    <source>
        <dbReference type="ARBA" id="ARBA00023004"/>
    </source>
</evidence>
<dbReference type="PANTHER" id="PTHR11748:SF119">
    <property type="entry name" value="D-2-HYDROXYGLUTARATE DEHYDROGENASE"/>
    <property type="match status" value="1"/>
</dbReference>
<dbReference type="OrthoDB" id="9815648at2"/>
<dbReference type="GO" id="GO:0008720">
    <property type="term" value="F:D-lactate dehydrogenase (NAD+) activity"/>
    <property type="evidence" value="ECO:0007669"/>
    <property type="project" value="TreeGrafter"/>
</dbReference>
<keyword evidence="15" id="KW-1185">Reference proteome</keyword>
<dbReference type="SUPFAM" id="SSF55103">
    <property type="entry name" value="FAD-linked oxidases, C-terminal domain"/>
    <property type="match status" value="1"/>
</dbReference>
<dbReference type="GO" id="GO:0004458">
    <property type="term" value="F:D-lactate dehydrogenase (cytochrome) activity"/>
    <property type="evidence" value="ECO:0007669"/>
    <property type="project" value="TreeGrafter"/>
</dbReference>
<dbReference type="Pfam" id="PF01565">
    <property type="entry name" value="FAD_binding_4"/>
    <property type="match status" value="1"/>
</dbReference>
<comment type="cofactor">
    <cofactor evidence="1">
        <name>FAD</name>
        <dbReference type="ChEBI" id="CHEBI:57692"/>
    </cofactor>
</comment>
<dbReference type="Proteomes" id="UP000005324">
    <property type="component" value="Unassembled WGS sequence"/>
</dbReference>
<evidence type="ECO:0000313" key="14">
    <source>
        <dbReference type="EMBL" id="EFH10287.1"/>
    </source>
</evidence>
<comment type="caution">
    <text evidence="14">The sequence shown here is derived from an EMBL/GenBank/DDBJ whole genome shotgun (WGS) entry which is preliminary data.</text>
</comment>
<name>D5RR01_9PROT</name>
<evidence type="ECO:0000259" key="13">
    <source>
        <dbReference type="PROSITE" id="PS51387"/>
    </source>
</evidence>
<evidence type="ECO:0000256" key="3">
    <source>
        <dbReference type="ARBA" id="ARBA00022630"/>
    </source>
</evidence>
<comment type="catalytic activity">
    <reaction evidence="10">
        <text>(R)-2-hydroxyglutarate + A = 2-oxoglutarate + AH2</text>
        <dbReference type="Rhea" id="RHEA:38295"/>
        <dbReference type="ChEBI" id="CHEBI:13193"/>
        <dbReference type="ChEBI" id="CHEBI:15801"/>
        <dbReference type="ChEBI" id="CHEBI:16810"/>
        <dbReference type="ChEBI" id="CHEBI:17499"/>
        <dbReference type="EC" id="1.1.99.39"/>
    </reaction>
    <physiologicalReaction direction="left-to-right" evidence="10">
        <dbReference type="Rhea" id="RHEA:38296"/>
    </physiologicalReaction>
</comment>
<dbReference type="Gene3D" id="3.30.465.10">
    <property type="match status" value="1"/>
</dbReference>
<evidence type="ECO:0000256" key="10">
    <source>
        <dbReference type="ARBA" id="ARBA00051291"/>
    </source>
</evidence>
<dbReference type="FunFam" id="3.30.70.2740:FF:000003">
    <property type="entry name" value="Oxidoreductase, FAD-binding, putative"/>
    <property type="match status" value="1"/>
</dbReference>
<proteinExistence type="inferred from homology"/>
<dbReference type="InterPro" id="IPR004113">
    <property type="entry name" value="FAD-bd_oxidored_4_C"/>
</dbReference>
<keyword evidence="2" id="KW-0004">4Fe-4S</keyword>
<comment type="similarity">
    <text evidence="11">In the N-terminal section; belongs to the FAD-binding oxidoreductase/transferase type 4 family.</text>
</comment>
<keyword evidence="6" id="KW-0560">Oxidoreductase</keyword>
<dbReference type="GO" id="GO:0051539">
    <property type="term" value="F:4 iron, 4 sulfur cluster binding"/>
    <property type="evidence" value="ECO:0007669"/>
    <property type="project" value="UniProtKB-KW"/>
</dbReference>
<dbReference type="SUPFAM" id="SSF56176">
    <property type="entry name" value="FAD-binding/transporter-associated domain-like"/>
    <property type="match status" value="1"/>
</dbReference>
<dbReference type="PROSITE" id="PS00198">
    <property type="entry name" value="4FE4S_FER_1"/>
    <property type="match status" value="1"/>
</dbReference>
<evidence type="ECO:0000256" key="2">
    <source>
        <dbReference type="ARBA" id="ARBA00022485"/>
    </source>
</evidence>
<keyword evidence="5" id="KW-0274">FAD</keyword>
<dbReference type="GO" id="GO:0051990">
    <property type="term" value="F:(R)-2-hydroxyglutarate dehydrogenase activity"/>
    <property type="evidence" value="ECO:0007669"/>
    <property type="project" value="UniProtKB-EC"/>
</dbReference>
<gene>
    <name evidence="14" type="ORF">HMPREF0731_3513</name>
</gene>
<evidence type="ECO:0000256" key="9">
    <source>
        <dbReference type="ARBA" id="ARBA00039003"/>
    </source>
</evidence>
<dbReference type="Gene3D" id="3.30.70.2740">
    <property type="match status" value="1"/>
</dbReference>
<evidence type="ECO:0000256" key="12">
    <source>
        <dbReference type="ARBA" id="ARBA00067680"/>
    </source>
</evidence>
<feature type="domain" description="FAD-binding PCMH-type" evidence="13">
    <location>
        <begin position="48"/>
        <end position="280"/>
    </location>
</feature>
<dbReference type="InterPro" id="IPR006094">
    <property type="entry name" value="Oxid_FAD_bind_N"/>
</dbReference>
<keyword evidence="7" id="KW-0408">Iron</keyword>
<evidence type="ECO:0000256" key="6">
    <source>
        <dbReference type="ARBA" id="ARBA00023002"/>
    </source>
</evidence>
<dbReference type="Pfam" id="PF02913">
    <property type="entry name" value="FAD-oxidase_C"/>
    <property type="match status" value="1"/>
</dbReference>
<keyword evidence="8" id="KW-0411">Iron-sulfur</keyword>
<dbReference type="InterPro" id="IPR036318">
    <property type="entry name" value="FAD-bd_PCMH-like_sf"/>
</dbReference>
<organism evidence="14 15">
    <name type="scientific">Pseudoroseomonas cervicalis ATCC 49957</name>
    <dbReference type="NCBI Taxonomy" id="525371"/>
    <lineage>
        <taxon>Bacteria</taxon>
        <taxon>Pseudomonadati</taxon>
        <taxon>Pseudomonadota</taxon>
        <taxon>Alphaproteobacteria</taxon>
        <taxon>Acetobacterales</taxon>
        <taxon>Roseomonadaceae</taxon>
        <taxon>Roseomonas</taxon>
    </lineage>
</organism>
<evidence type="ECO:0000256" key="11">
    <source>
        <dbReference type="ARBA" id="ARBA00060924"/>
    </source>
</evidence>
<dbReference type="InterPro" id="IPR016169">
    <property type="entry name" value="FAD-bd_PCMH_sub2"/>
</dbReference>
<dbReference type="GO" id="GO:1903457">
    <property type="term" value="P:lactate catabolic process"/>
    <property type="evidence" value="ECO:0007669"/>
    <property type="project" value="TreeGrafter"/>
</dbReference>
<keyword evidence="4" id="KW-0479">Metal-binding</keyword>
<evidence type="ECO:0000256" key="5">
    <source>
        <dbReference type="ARBA" id="ARBA00022827"/>
    </source>
</evidence>
<sequence length="1015" mass="109762">MIPRLAALPAPSAPALDFLDELRLRGFAGDISAGYDDRLMMATDNSIYQRQPQAVVFPRGVEDLQRIARVAGDPRFHGLAIGPRGGGTGTNGQSLTEGIVVDVSRHMNRLLEVNAEEGWVRVEPGLVKDALNAAIKPLGLFFAPECSTSNRATLGGMISTDACGQGSCLYGKTRDHVLSLSVVLMDGTLWESRKLTDEELAAVTRRQDMVGAIHRVADGIAREQAQLIAERFPPLNRCLTGYDLAHLRDEQGRFDLNSLLCGSEGTLAMIAEARIRVLPIPKRSALINLRYDSFDAALRDARVLMALGAASVETVDSKVLGLARGDIVWSGIAEFFPDDPEGAAAGINLIEFVGDTEEEVREKLAPVEARLAAEGRAFGRRGHTIAWDAAGTRIQGMRKRGVGLLGNMKGEKRPIPFVEDTAVPPENLADFIAEFRAALDRRGLEYGMFGHVDAGVLHVRPAIDMKADGAERLIREVSDEVFALTRKYGGLLWGEHGKGVRSEYVPEVFGPLYPALQAVKAAFDPRNQLNPGKIAAPDGEALLAIDRVPMRGQLDRTIPAEVRAGYEEALHCNGNGACFNYDTQDAMCPSFKVTGDRRHSPKGRASLFREWLRLLSAAGVDPVAEARRQRGLGFLAGLPARIGNSLGRRRGEADFSHQVKEAMDGCLACKSCSGQCPIKVDVPTFRAKFLELYHTRYLRPLRDYILGGLEAALPTAARLPKLANALLGSAPGRAMGRWIGLVDSPLLSGIDLLDQAAARGITLASPEALAAIPAAERERHVVLVQDAFTSHFETGLVLDLAEALSRMGFTPWLAPFRPNGKPLHVHGFLGAFGRQAAANTAMLQGLAASGVALVGIDPSMTLTYRSEYKEFAPPPVLLPQEFLARRLPLLPQLPPGEGFALLPHCTERTNATASLQDWQAVFMRLGAPLTILASGCCGMAGTYGHEAEHRSTSEALYDLSWRGHVAKQGARLLATGYSCRSQAKRFDGAQLRHPVQALLARLKEARPPSELSKAA</sequence>
<accession>D5RR01</accession>
<dbReference type="InterPro" id="IPR017900">
    <property type="entry name" value="4Fe4S_Fe_S_CS"/>
</dbReference>
<dbReference type="InterPro" id="IPR016166">
    <property type="entry name" value="FAD-bd_PCMH"/>
</dbReference>
<dbReference type="SUPFAM" id="SSF46548">
    <property type="entry name" value="alpha-helical ferredoxin"/>
    <property type="match status" value="1"/>
</dbReference>
<dbReference type="PROSITE" id="PS51387">
    <property type="entry name" value="FAD_PCMH"/>
    <property type="match status" value="1"/>
</dbReference>
<keyword evidence="3" id="KW-0285">Flavoprotein</keyword>
<dbReference type="EMBL" id="ADVL01000679">
    <property type="protein sequence ID" value="EFH10287.1"/>
    <property type="molecule type" value="Genomic_DNA"/>
</dbReference>
<dbReference type="InterPro" id="IPR016164">
    <property type="entry name" value="FAD-linked_Oxase-like_C"/>
</dbReference>